<evidence type="ECO:0000256" key="3">
    <source>
        <dbReference type="ARBA" id="ARBA00005146"/>
    </source>
</evidence>
<evidence type="ECO:0000256" key="4">
    <source>
        <dbReference type="ARBA" id="ARBA00008465"/>
    </source>
</evidence>
<proteinExistence type="inferred from homology"/>
<evidence type="ECO:0000256" key="2">
    <source>
        <dbReference type="ARBA" id="ARBA00001922"/>
    </source>
</evidence>
<dbReference type="CDD" id="cd03677">
    <property type="entry name" value="MM_CoA_mutase_beta"/>
    <property type="match status" value="1"/>
</dbReference>
<evidence type="ECO:0000259" key="10">
    <source>
        <dbReference type="Pfam" id="PF01642"/>
    </source>
</evidence>
<dbReference type="EC" id="5.4.99.2" evidence="9"/>
<evidence type="ECO:0000256" key="8">
    <source>
        <dbReference type="ARBA" id="ARBA00023285"/>
    </source>
</evidence>
<protein>
    <recommendedName>
        <fullName evidence="9">Methylmalonyl-CoA mutase small subunit</fullName>
        <ecNumber evidence="9">5.4.99.2</ecNumber>
    </recommendedName>
</protein>
<comment type="caution">
    <text evidence="11">The sequence shown here is derived from an EMBL/GenBank/DDBJ whole genome shotgun (WGS) entry which is preliminary data.</text>
</comment>
<dbReference type="EMBL" id="BAMD01000002">
    <property type="protein sequence ID" value="GAF01597.1"/>
    <property type="molecule type" value="Genomic_DNA"/>
</dbReference>
<dbReference type="Proteomes" id="UP000019402">
    <property type="component" value="Unassembled WGS sequence"/>
</dbReference>
<dbReference type="InterPro" id="IPR016176">
    <property type="entry name" value="Cbl-dep_enz_cat"/>
</dbReference>
<sequence length="634" mass="70138">MRSEKNKQLYSYIMADKTKKPLLSDFPAITTEQWMEKITADLKGADFERKLVWRTNEGFNVRPFYRSEDLSEIKYLDSLPGEFPYVRGTKKDNDWYVRQDIHAVDAEAANAKALDVLTKGVTSLGFTLCEEVKDVDAHVEKLLKNIISEAVELNFSTSHGSKKLAEAVIAYLKKTNRDLSGIKGSINFDTLGCLTTSGKSCKSFEEMFDHAKEMVEVRANVPNFKTICVNGRLFNNAGSSIVQELAFALSMGNEYLTQLSDRGVSVNEAASSMKFNFGVGGNYFMEIAKLRAARMLWATIVKSYSPAGLEPTKMMIHCETSQWNKTVYDPYVNMLRTQTEAMSATLGGADSLTILPFDAIYKESDVFSERIARNQQLLLKEESHFDKITDPSAGSYYIENLTNSIAQEAWALFVEVEEKGGYLAALKEGFVQAKVKETADKRKKAIATRRENLLGTNQFPNAAERVADVLANNKAHGDKCSSGDVVIEPIVRFRGAEEFEALRLATEKSGKTPKVFMLTYGNLNMRLARSQFSANFFACAGYQIIDNNGFDTVEAGVEAAKAAKADIIVLCSSDDEYVDAAPAAFKAINGDAIFVVAGAPKCTDDLKAQGITNFINVRSNVLETLQGFSKELGL</sequence>
<keyword evidence="8" id="KW-0170">Cobalt</keyword>
<comment type="pathway">
    <text evidence="3">Metabolic intermediate metabolism; propanoyl-CoA degradation; succinyl-CoA from propanoyl-CoA: step 3/3.</text>
</comment>
<organism evidence="11 12">
    <name type="scientific">Saccharicrinis fermentans DSM 9555 = JCM 21142</name>
    <dbReference type="NCBI Taxonomy" id="869213"/>
    <lineage>
        <taxon>Bacteria</taxon>
        <taxon>Pseudomonadati</taxon>
        <taxon>Bacteroidota</taxon>
        <taxon>Bacteroidia</taxon>
        <taxon>Marinilabiliales</taxon>
        <taxon>Marinilabiliaceae</taxon>
        <taxon>Saccharicrinis</taxon>
    </lineage>
</organism>
<evidence type="ECO:0000256" key="5">
    <source>
        <dbReference type="ARBA" id="ARBA00011870"/>
    </source>
</evidence>
<dbReference type="Gene3D" id="3.40.50.280">
    <property type="entry name" value="Cobalamin-binding domain"/>
    <property type="match status" value="1"/>
</dbReference>
<comment type="subunit">
    <text evidence="5">Heterodimer of an alpha and a beta chain.</text>
</comment>
<dbReference type="STRING" id="869213.GCA_000517085_03279"/>
<dbReference type="InterPro" id="IPR058549">
    <property type="entry name" value="MeMalonylCoA_mutase_a/b_site"/>
</dbReference>
<dbReference type="SUPFAM" id="SSF52242">
    <property type="entry name" value="Cobalamin (vitamin B12)-binding domain"/>
    <property type="match status" value="1"/>
</dbReference>
<dbReference type="InterPro" id="IPR004608">
    <property type="entry name" value="MMCoA_mutase_b"/>
</dbReference>
<feature type="domain" description="Methylmalonyl-CoA mutase alpha/beta chain catalytic" evidence="10">
    <location>
        <begin position="55"/>
        <end position="127"/>
    </location>
</feature>
<evidence type="ECO:0000313" key="12">
    <source>
        <dbReference type="Proteomes" id="UP000019402"/>
    </source>
</evidence>
<dbReference type="PANTHER" id="PTHR48101">
    <property type="entry name" value="METHYLMALONYL-COA MUTASE, MITOCHONDRIAL-RELATED"/>
    <property type="match status" value="1"/>
</dbReference>
<dbReference type="InterPro" id="IPR006099">
    <property type="entry name" value="MeMalonylCoA_mutase_a/b_cat"/>
</dbReference>
<dbReference type="Gene3D" id="3.20.20.240">
    <property type="entry name" value="Methylmalonyl-CoA mutase"/>
    <property type="match status" value="1"/>
</dbReference>
<dbReference type="InterPro" id="IPR036724">
    <property type="entry name" value="Cobalamin-bd_sf"/>
</dbReference>
<comment type="catalytic activity">
    <reaction evidence="1">
        <text>(R)-methylmalonyl-CoA = succinyl-CoA</text>
        <dbReference type="Rhea" id="RHEA:22888"/>
        <dbReference type="ChEBI" id="CHEBI:57292"/>
        <dbReference type="ChEBI" id="CHEBI:57326"/>
        <dbReference type="EC" id="5.4.99.2"/>
    </reaction>
</comment>
<dbReference type="UniPathway" id="UPA00945">
    <property type="reaction ID" value="UER00910"/>
</dbReference>
<keyword evidence="7" id="KW-0413">Isomerase</keyword>
<keyword evidence="6" id="KW-0846">Cobalamin</keyword>
<dbReference type="SUPFAM" id="SSF51703">
    <property type="entry name" value="Cobalamin (vitamin B12)-dependent enzymes"/>
    <property type="match status" value="1"/>
</dbReference>
<comment type="similarity">
    <text evidence="4">Belongs to the methylmalonyl-CoA mutase family.</text>
</comment>
<evidence type="ECO:0000256" key="7">
    <source>
        <dbReference type="ARBA" id="ARBA00023235"/>
    </source>
</evidence>
<dbReference type="eggNOG" id="COG1884">
    <property type="taxonomic scope" value="Bacteria"/>
</dbReference>
<dbReference type="GO" id="GO:0019652">
    <property type="term" value="P:lactate fermentation to propionate and acetate"/>
    <property type="evidence" value="ECO:0007669"/>
    <property type="project" value="InterPro"/>
</dbReference>
<accession>W7Y0X2</accession>
<dbReference type="GO" id="GO:0031419">
    <property type="term" value="F:cobalamin binding"/>
    <property type="evidence" value="ECO:0007669"/>
    <property type="project" value="UniProtKB-KW"/>
</dbReference>
<name>W7Y0X2_9BACT</name>
<dbReference type="PROSITE" id="PS00544">
    <property type="entry name" value="METMALONYL_COA_MUTASE"/>
    <property type="match status" value="1"/>
</dbReference>
<dbReference type="NCBIfam" id="TIGR00642">
    <property type="entry name" value="mmCoA_mut_beta"/>
    <property type="match status" value="1"/>
</dbReference>
<dbReference type="Pfam" id="PF01642">
    <property type="entry name" value="MM_CoA_mutase"/>
    <property type="match status" value="2"/>
</dbReference>
<dbReference type="GO" id="GO:0004494">
    <property type="term" value="F:methylmalonyl-CoA mutase activity"/>
    <property type="evidence" value="ECO:0007669"/>
    <property type="project" value="UniProtKB-UniRule"/>
</dbReference>
<evidence type="ECO:0000256" key="6">
    <source>
        <dbReference type="ARBA" id="ARBA00022628"/>
    </source>
</evidence>
<evidence type="ECO:0000256" key="9">
    <source>
        <dbReference type="NCBIfam" id="TIGR00642"/>
    </source>
</evidence>
<evidence type="ECO:0000256" key="1">
    <source>
        <dbReference type="ARBA" id="ARBA00000290"/>
    </source>
</evidence>
<dbReference type="PANTHER" id="PTHR48101:SF1">
    <property type="entry name" value="METHYLMALONYL-COA MUTASE, LARGE SUBUNIT"/>
    <property type="match status" value="1"/>
</dbReference>
<reference evidence="11 12" key="1">
    <citation type="journal article" date="2014" name="Genome Announc.">
        <title>Draft Genome Sequence of Cytophaga fermentans JCM 21142T, a Facultative Anaerobe Isolated from Marine Mud.</title>
        <authorList>
            <person name="Starns D."/>
            <person name="Oshima K."/>
            <person name="Suda W."/>
            <person name="Iino T."/>
            <person name="Yuki M."/>
            <person name="Inoue J."/>
            <person name="Kitamura K."/>
            <person name="Iida T."/>
            <person name="Darby A."/>
            <person name="Hattori M."/>
            <person name="Ohkuma M."/>
        </authorList>
    </citation>
    <scope>NUCLEOTIDE SEQUENCE [LARGE SCALE GENOMIC DNA]</scope>
    <source>
        <strain evidence="11 12">JCM 21142</strain>
    </source>
</reference>
<feature type="domain" description="Methylmalonyl-CoA mutase alpha/beta chain catalytic" evidence="10">
    <location>
        <begin position="138"/>
        <end position="474"/>
    </location>
</feature>
<dbReference type="GO" id="GO:0046872">
    <property type="term" value="F:metal ion binding"/>
    <property type="evidence" value="ECO:0007669"/>
    <property type="project" value="InterPro"/>
</dbReference>
<gene>
    <name evidence="11" type="ORF">JCM21142_209</name>
</gene>
<keyword evidence="12" id="KW-1185">Reference proteome</keyword>
<evidence type="ECO:0000313" key="11">
    <source>
        <dbReference type="EMBL" id="GAF01597.1"/>
    </source>
</evidence>
<comment type="cofactor">
    <cofactor evidence="2">
        <name>adenosylcob(III)alamin</name>
        <dbReference type="ChEBI" id="CHEBI:18408"/>
    </cofactor>
</comment>
<dbReference type="AlphaFoldDB" id="W7Y0X2"/>